<dbReference type="EMBL" id="MU806280">
    <property type="protein sequence ID" value="KAJ3836992.1"/>
    <property type="molecule type" value="Genomic_DNA"/>
</dbReference>
<dbReference type="PANTHER" id="PTHR12066">
    <property type="entry name" value="TELOMERASE REVERSE TRANSCRIPTASE"/>
    <property type="match status" value="1"/>
</dbReference>
<dbReference type="InterPro" id="IPR003545">
    <property type="entry name" value="Telomerase_RT"/>
</dbReference>
<keyword evidence="1" id="KW-0695">RNA-directed DNA polymerase</keyword>
<organism evidence="2 3">
    <name type="scientific">Lentinula raphanica</name>
    <dbReference type="NCBI Taxonomy" id="153919"/>
    <lineage>
        <taxon>Eukaryota</taxon>
        <taxon>Fungi</taxon>
        <taxon>Dikarya</taxon>
        <taxon>Basidiomycota</taxon>
        <taxon>Agaricomycotina</taxon>
        <taxon>Agaricomycetes</taxon>
        <taxon>Agaricomycetidae</taxon>
        <taxon>Agaricales</taxon>
        <taxon>Marasmiineae</taxon>
        <taxon>Omphalotaceae</taxon>
        <taxon>Lentinula</taxon>
    </lineage>
</organism>
<dbReference type="GO" id="GO:0070034">
    <property type="term" value="F:telomerase RNA binding"/>
    <property type="evidence" value="ECO:0007669"/>
    <property type="project" value="TreeGrafter"/>
</dbReference>
<keyword evidence="1" id="KW-0548">Nucleotidyltransferase</keyword>
<comment type="catalytic activity">
    <reaction evidence="1">
        <text>DNA(n) + a 2'-deoxyribonucleoside 5'-triphosphate = DNA(n+1) + diphosphate</text>
        <dbReference type="Rhea" id="RHEA:22508"/>
        <dbReference type="Rhea" id="RHEA-COMP:17339"/>
        <dbReference type="Rhea" id="RHEA-COMP:17340"/>
        <dbReference type="ChEBI" id="CHEBI:33019"/>
        <dbReference type="ChEBI" id="CHEBI:61560"/>
        <dbReference type="ChEBI" id="CHEBI:173112"/>
        <dbReference type="EC" id="2.7.7.49"/>
    </reaction>
</comment>
<dbReference type="AlphaFoldDB" id="A0AA38P614"/>
<comment type="function">
    <text evidence="1">Telomerase is a ribonucleoprotein enzyme essential for the replication of chromosome termini in most eukaryotes. It elongates telomeres. It is a reverse transcriptase that adds simple sequence repeats to chromosome ends by copying a template sequence within the RNA component of the enzyme.</text>
</comment>
<dbReference type="Proteomes" id="UP001163846">
    <property type="component" value="Unassembled WGS sequence"/>
</dbReference>
<keyword evidence="1" id="KW-0779">Telomere</keyword>
<dbReference type="GO" id="GO:0046872">
    <property type="term" value="F:metal ion binding"/>
    <property type="evidence" value="ECO:0007669"/>
    <property type="project" value="UniProtKB-KW"/>
</dbReference>
<keyword evidence="1" id="KW-0158">Chromosome</keyword>
<evidence type="ECO:0000313" key="2">
    <source>
        <dbReference type="EMBL" id="KAJ3836992.1"/>
    </source>
</evidence>
<protein>
    <recommendedName>
        <fullName evidence="1">Telomerase reverse transcriptase</fullName>
        <ecNumber evidence="1">2.7.7.49</ecNumber>
    </recommendedName>
    <alternativeName>
        <fullName evidence="1">Telomerase catalytic subunit</fullName>
    </alternativeName>
</protein>
<keyword evidence="1" id="KW-0539">Nucleus</keyword>
<keyword evidence="1" id="KW-0808">Transferase</keyword>
<comment type="similarity">
    <text evidence="1">Belongs to the reverse transcriptase family. Telomerase subfamily.</text>
</comment>
<dbReference type="GO" id="GO:0007004">
    <property type="term" value="P:telomere maintenance via telomerase"/>
    <property type="evidence" value="ECO:0007669"/>
    <property type="project" value="TreeGrafter"/>
</dbReference>
<dbReference type="GO" id="GO:0003720">
    <property type="term" value="F:telomerase activity"/>
    <property type="evidence" value="ECO:0007669"/>
    <property type="project" value="InterPro"/>
</dbReference>
<dbReference type="PANTHER" id="PTHR12066:SF0">
    <property type="entry name" value="TELOMERASE REVERSE TRANSCRIPTASE"/>
    <property type="match status" value="1"/>
</dbReference>
<name>A0AA38P614_9AGAR</name>
<evidence type="ECO:0000256" key="1">
    <source>
        <dbReference type="RuleBase" id="RU365061"/>
    </source>
</evidence>
<gene>
    <name evidence="2" type="ORF">F5878DRAFT_540267</name>
</gene>
<comment type="caution">
    <text evidence="2">The sequence shown here is derived from an EMBL/GenBank/DDBJ whole genome shotgun (WGS) entry which is preliminary data.</text>
</comment>
<proteinExistence type="inferred from homology"/>
<keyword evidence="3" id="KW-1185">Reference proteome</keyword>
<dbReference type="GO" id="GO:0000333">
    <property type="term" value="C:telomerase catalytic core complex"/>
    <property type="evidence" value="ECO:0007669"/>
    <property type="project" value="TreeGrafter"/>
</dbReference>
<sequence length="139" mass="15805">MRANPIIAHFWQKDGSRESIARRLHNTFVNTIVTALQEPQWTSLLQRIGVDAMIHLLTRTSMFTSLPNGCLCQMTGPILLHVIPKSECERIADCSNKRKRPNIDNGPSDRSLKRIKISYTASAQPPIFKLREYVPPILI</sequence>
<comment type="subcellular location">
    <subcellularLocation>
        <location evidence="1">Nucleus</location>
    </subcellularLocation>
    <subcellularLocation>
        <location evidence="1">Chromosome</location>
        <location evidence="1">Telomere</location>
    </subcellularLocation>
</comment>
<dbReference type="GO" id="GO:0000781">
    <property type="term" value="C:chromosome, telomeric region"/>
    <property type="evidence" value="ECO:0007669"/>
    <property type="project" value="UniProtKB-SubCell"/>
</dbReference>
<keyword evidence="1" id="KW-0460">Magnesium</keyword>
<accession>A0AA38P614</accession>
<evidence type="ECO:0000313" key="3">
    <source>
        <dbReference type="Proteomes" id="UP001163846"/>
    </source>
</evidence>
<keyword evidence="1" id="KW-0479">Metal-binding</keyword>
<dbReference type="EC" id="2.7.7.49" evidence="1"/>
<dbReference type="GO" id="GO:0042162">
    <property type="term" value="F:telomeric DNA binding"/>
    <property type="evidence" value="ECO:0007669"/>
    <property type="project" value="TreeGrafter"/>
</dbReference>
<reference evidence="2" key="1">
    <citation type="submission" date="2022-08" db="EMBL/GenBank/DDBJ databases">
        <authorList>
            <consortium name="DOE Joint Genome Institute"/>
            <person name="Min B."/>
            <person name="Riley R."/>
            <person name="Sierra-Patev S."/>
            <person name="Naranjo-Ortiz M."/>
            <person name="Looney B."/>
            <person name="Konkel Z."/>
            <person name="Slot J.C."/>
            <person name="Sakamoto Y."/>
            <person name="Steenwyk J.L."/>
            <person name="Rokas A."/>
            <person name="Carro J."/>
            <person name="Camarero S."/>
            <person name="Ferreira P."/>
            <person name="Molpeceres G."/>
            <person name="Ruiz-Duenas F.J."/>
            <person name="Serrano A."/>
            <person name="Henrissat B."/>
            <person name="Drula E."/>
            <person name="Hughes K.W."/>
            <person name="Mata J.L."/>
            <person name="Ishikawa N.K."/>
            <person name="Vargas-Isla R."/>
            <person name="Ushijima S."/>
            <person name="Smith C.A."/>
            <person name="Ahrendt S."/>
            <person name="Andreopoulos W."/>
            <person name="He G."/>
            <person name="Labutti K."/>
            <person name="Lipzen A."/>
            <person name="Ng V."/>
            <person name="Sandor L."/>
            <person name="Barry K."/>
            <person name="Martinez A.T."/>
            <person name="Xiao Y."/>
            <person name="Gibbons J.G."/>
            <person name="Terashima K."/>
            <person name="Hibbett D.S."/>
            <person name="Grigoriev I.V."/>
        </authorList>
    </citation>
    <scope>NUCLEOTIDE SEQUENCE</scope>
    <source>
        <strain evidence="2">TFB9207</strain>
    </source>
</reference>